<dbReference type="HOGENOM" id="CLU_3014148_0_0_1"/>
<dbReference type="InParanoid" id="S8FWS5"/>
<protein>
    <submittedName>
        <fullName evidence="1">Uncharacterized protein</fullName>
    </submittedName>
</protein>
<name>S8FWS5_FOMSC</name>
<proteinExistence type="predicted"/>
<keyword evidence="2" id="KW-1185">Reference proteome</keyword>
<organism evidence="1 2">
    <name type="scientific">Fomitopsis schrenkii</name>
    <name type="common">Brown rot fungus</name>
    <dbReference type="NCBI Taxonomy" id="2126942"/>
    <lineage>
        <taxon>Eukaryota</taxon>
        <taxon>Fungi</taxon>
        <taxon>Dikarya</taxon>
        <taxon>Basidiomycota</taxon>
        <taxon>Agaricomycotina</taxon>
        <taxon>Agaricomycetes</taxon>
        <taxon>Polyporales</taxon>
        <taxon>Fomitopsis</taxon>
    </lineage>
</organism>
<dbReference type="Proteomes" id="UP000015241">
    <property type="component" value="Unassembled WGS sequence"/>
</dbReference>
<sequence length="56" mass="5885">MSPASLKDIEDQLGTGNGNLLFALREAGYAPGRISGLDYSVDAVKLVAFQKQPSSS</sequence>
<reference evidence="1 2" key="1">
    <citation type="journal article" date="2012" name="Science">
        <title>The Paleozoic origin of enzymatic lignin decomposition reconstructed from 31 fungal genomes.</title>
        <authorList>
            <person name="Floudas D."/>
            <person name="Binder M."/>
            <person name="Riley R."/>
            <person name="Barry K."/>
            <person name="Blanchette R.A."/>
            <person name="Henrissat B."/>
            <person name="Martinez A.T."/>
            <person name="Otillar R."/>
            <person name="Spatafora J.W."/>
            <person name="Yadav J.S."/>
            <person name="Aerts A."/>
            <person name="Benoit I."/>
            <person name="Boyd A."/>
            <person name="Carlson A."/>
            <person name="Copeland A."/>
            <person name="Coutinho P.M."/>
            <person name="de Vries R.P."/>
            <person name="Ferreira P."/>
            <person name="Findley K."/>
            <person name="Foster B."/>
            <person name="Gaskell J."/>
            <person name="Glotzer D."/>
            <person name="Gorecki P."/>
            <person name="Heitman J."/>
            <person name="Hesse C."/>
            <person name="Hori C."/>
            <person name="Igarashi K."/>
            <person name="Jurgens J.A."/>
            <person name="Kallen N."/>
            <person name="Kersten P."/>
            <person name="Kohler A."/>
            <person name="Kuees U."/>
            <person name="Kumar T.K.A."/>
            <person name="Kuo A."/>
            <person name="LaButti K."/>
            <person name="Larrondo L.F."/>
            <person name="Lindquist E."/>
            <person name="Ling A."/>
            <person name="Lombard V."/>
            <person name="Lucas S."/>
            <person name="Lundell T."/>
            <person name="Martin R."/>
            <person name="McLaughlin D.J."/>
            <person name="Morgenstern I."/>
            <person name="Morin E."/>
            <person name="Murat C."/>
            <person name="Nagy L.G."/>
            <person name="Nolan M."/>
            <person name="Ohm R.A."/>
            <person name="Patyshakuliyeva A."/>
            <person name="Rokas A."/>
            <person name="Ruiz-Duenas F.J."/>
            <person name="Sabat G."/>
            <person name="Salamov A."/>
            <person name="Samejima M."/>
            <person name="Schmutz J."/>
            <person name="Slot J.C."/>
            <person name="St John F."/>
            <person name="Stenlid J."/>
            <person name="Sun H."/>
            <person name="Sun S."/>
            <person name="Syed K."/>
            <person name="Tsang A."/>
            <person name="Wiebenga A."/>
            <person name="Young D."/>
            <person name="Pisabarro A."/>
            <person name="Eastwood D.C."/>
            <person name="Martin F."/>
            <person name="Cullen D."/>
            <person name="Grigoriev I.V."/>
            <person name="Hibbett D.S."/>
        </authorList>
    </citation>
    <scope>NUCLEOTIDE SEQUENCE</scope>
    <source>
        <strain evidence="2">FP-58527</strain>
    </source>
</reference>
<gene>
    <name evidence="1" type="ORF">FOMPIDRAFT_83235</name>
</gene>
<dbReference type="OrthoDB" id="10069295at2759"/>
<dbReference type="AlphaFoldDB" id="S8FWS5"/>
<accession>S8FWS5</accession>
<evidence type="ECO:0000313" key="2">
    <source>
        <dbReference type="Proteomes" id="UP000015241"/>
    </source>
</evidence>
<evidence type="ECO:0000313" key="1">
    <source>
        <dbReference type="EMBL" id="EPT05581.1"/>
    </source>
</evidence>
<dbReference type="EMBL" id="KE504123">
    <property type="protein sequence ID" value="EPT05581.1"/>
    <property type="molecule type" value="Genomic_DNA"/>
</dbReference>